<keyword evidence="2" id="KW-1185">Reference proteome</keyword>
<reference evidence="1 2" key="1">
    <citation type="journal article" date="2011" name="PLoS Genet.">
        <title>Azospirillum genomes reveal transition of bacteria from aquatic to terrestrial environments.</title>
        <authorList>
            <person name="Wisniewski-Dye F."/>
            <person name="Borziak K."/>
            <person name="Khalsa-Moyers G."/>
            <person name="Alexandre G."/>
            <person name="Sukharnikov L.O."/>
            <person name="Wuichet K."/>
            <person name="Hurst G.B."/>
            <person name="McDonald W.H."/>
            <person name="Robertson J.S."/>
            <person name="Barbe V."/>
            <person name="Calteau A."/>
            <person name="Rouy Z."/>
            <person name="Mangenot S."/>
            <person name="Prigent-Combaret C."/>
            <person name="Normand P."/>
            <person name="Boyer M."/>
            <person name="Siguier P."/>
            <person name="Dessaux Y."/>
            <person name="Elmerich C."/>
            <person name="Condemine G."/>
            <person name="Krishnen G."/>
            <person name="Kennedy I."/>
            <person name="Paterson A.H."/>
            <person name="Gonzalez V."/>
            <person name="Mavingui P."/>
            <person name="Zhulin I.B."/>
        </authorList>
    </citation>
    <scope>NUCLEOTIDE SEQUENCE [LARGE SCALE GENOMIC DNA]</scope>
    <source>
        <strain evidence="1 2">Sp245</strain>
    </source>
</reference>
<dbReference type="EMBL" id="HE577327">
    <property type="protein sequence ID" value="CCC98434.1"/>
    <property type="molecule type" value="Genomic_DNA"/>
</dbReference>
<proteinExistence type="predicted"/>
<evidence type="ECO:0000313" key="1">
    <source>
        <dbReference type="EMBL" id="CCC98434.1"/>
    </source>
</evidence>
<dbReference type="KEGG" id="abs:AZOBR_140164"/>
<accession>A0A9P1NM70</accession>
<name>A0A9P1NM70_9PROT</name>
<organism evidence="1 2">
    <name type="scientific">Azospirillum baldaniorum</name>
    <dbReference type="NCBI Taxonomy" id="1064539"/>
    <lineage>
        <taxon>Bacteria</taxon>
        <taxon>Pseudomonadati</taxon>
        <taxon>Pseudomonadota</taxon>
        <taxon>Alphaproteobacteria</taxon>
        <taxon>Rhodospirillales</taxon>
        <taxon>Azospirillaceae</taxon>
        <taxon>Azospirillum</taxon>
    </lineage>
</organism>
<evidence type="ECO:0000313" key="2">
    <source>
        <dbReference type="Proteomes" id="UP000007319"/>
    </source>
</evidence>
<protein>
    <submittedName>
        <fullName evidence="1">Uncharacterized protein</fullName>
    </submittedName>
</protein>
<sequence>MEFASNGLSRRLRGPVLGRNTTKYPCPIACAFLRRTPPQLIQISYSPWGFRLSLPASDLLNHLEAVTWKIRA</sequence>
<dbReference type="Proteomes" id="UP000007319">
    <property type="component" value="Chromosome"/>
</dbReference>
<dbReference type="AlphaFoldDB" id="A0A9P1NM70"/>
<gene>
    <name evidence="1" type="ORF">AZOBR_140164</name>
</gene>